<dbReference type="Proteomes" id="UP000789901">
    <property type="component" value="Unassembled WGS sequence"/>
</dbReference>
<sequence>MHGPCKHFNPKAPCIPEDQSQINTVLFYIKSILEQYHRDLSKFDIPLLNLFEQNQETLPKLMQEE</sequence>
<protein>
    <submittedName>
        <fullName evidence="1">36327_t:CDS:1</fullName>
    </submittedName>
</protein>
<dbReference type="EMBL" id="CAJVQB010000013">
    <property type="protein sequence ID" value="CAG8458061.1"/>
    <property type="molecule type" value="Genomic_DNA"/>
</dbReference>
<evidence type="ECO:0000313" key="2">
    <source>
        <dbReference type="Proteomes" id="UP000789901"/>
    </source>
</evidence>
<proteinExistence type="predicted"/>
<keyword evidence="2" id="KW-1185">Reference proteome</keyword>
<reference evidence="1 2" key="1">
    <citation type="submission" date="2021-06" db="EMBL/GenBank/DDBJ databases">
        <authorList>
            <person name="Kallberg Y."/>
            <person name="Tangrot J."/>
            <person name="Rosling A."/>
        </authorList>
    </citation>
    <scope>NUCLEOTIDE SEQUENCE [LARGE SCALE GENOMIC DNA]</scope>
    <source>
        <strain evidence="1 2">120-4 pot B 10/14</strain>
    </source>
</reference>
<comment type="caution">
    <text evidence="1">The sequence shown here is derived from an EMBL/GenBank/DDBJ whole genome shotgun (WGS) entry which is preliminary data.</text>
</comment>
<gene>
    <name evidence="1" type="ORF">GMARGA_LOCUS161</name>
</gene>
<name>A0ABM8VVN3_GIGMA</name>
<evidence type="ECO:0000313" key="1">
    <source>
        <dbReference type="EMBL" id="CAG8458061.1"/>
    </source>
</evidence>
<accession>A0ABM8VVN3</accession>
<organism evidence="1 2">
    <name type="scientific">Gigaspora margarita</name>
    <dbReference type="NCBI Taxonomy" id="4874"/>
    <lineage>
        <taxon>Eukaryota</taxon>
        <taxon>Fungi</taxon>
        <taxon>Fungi incertae sedis</taxon>
        <taxon>Mucoromycota</taxon>
        <taxon>Glomeromycotina</taxon>
        <taxon>Glomeromycetes</taxon>
        <taxon>Diversisporales</taxon>
        <taxon>Gigasporaceae</taxon>
        <taxon>Gigaspora</taxon>
    </lineage>
</organism>